<evidence type="ECO:0000259" key="8">
    <source>
        <dbReference type="Pfam" id="PF01435"/>
    </source>
</evidence>
<dbReference type="InterPro" id="IPR051156">
    <property type="entry name" value="Mito/Outer_Membr_Metalloprot"/>
</dbReference>
<dbReference type="GO" id="GO:0016020">
    <property type="term" value="C:membrane"/>
    <property type="evidence" value="ECO:0007669"/>
    <property type="project" value="TreeGrafter"/>
</dbReference>
<feature type="signal peptide" evidence="7">
    <location>
        <begin position="1"/>
        <end position="19"/>
    </location>
</feature>
<evidence type="ECO:0000313" key="10">
    <source>
        <dbReference type="Proteomes" id="UP000604083"/>
    </source>
</evidence>
<dbReference type="PROSITE" id="PS51257">
    <property type="entry name" value="PROKAR_LIPOPROTEIN"/>
    <property type="match status" value="1"/>
</dbReference>
<proteinExistence type="inferred from homology"/>
<dbReference type="GO" id="GO:0046872">
    <property type="term" value="F:metal ion binding"/>
    <property type="evidence" value="ECO:0007669"/>
    <property type="project" value="UniProtKB-KW"/>
</dbReference>
<comment type="caution">
    <text evidence="9">The sequence shown here is derived from an EMBL/GenBank/DDBJ whole genome shotgun (WGS) entry which is preliminary data.</text>
</comment>
<name>A0A934RNM2_9BACT</name>
<dbReference type="Gene3D" id="3.30.2010.10">
    <property type="entry name" value="Metalloproteases ('zincins'), catalytic domain"/>
    <property type="match status" value="1"/>
</dbReference>
<dbReference type="PANTHER" id="PTHR22726">
    <property type="entry name" value="METALLOENDOPEPTIDASE OMA1"/>
    <property type="match status" value="1"/>
</dbReference>
<keyword evidence="7" id="KW-0732">Signal</keyword>
<evidence type="ECO:0000256" key="1">
    <source>
        <dbReference type="ARBA" id="ARBA00022670"/>
    </source>
</evidence>
<dbReference type="GO" id="GO:0004222">
    <property type="term" value="F:metalloendopeptidase activity"/>
    <property type="evidence" value="ECO:0007669"/>
    <property type="project" value="InterPro"/>
</dbReference>
<evidence type="ECO:0000256" key="6">
    <source>
        <dbReference type="RuleBase" id="RU003983"/>
    </source>
</evidence>
<evidence type="ECO:0000256" key="4">
    <source>
        <dbReference type="ARBA" id="ARBA00022833"/>
    </source>
</evidence>
<keyword evidence="3 6" id="KW-0378">Hydrolase</keyword>
<keyword evidence="2" id="KW-0479">Metal-binding</keyword>
<dbReference type="RefSeq" id="WP_200390137.1">
    <property type="nucleotide sequence ID" value="NZ_JAENIO010000002.1"/>
</dbReference>
<dbReference type="PANTHER" id="PTHR22726:SF24">
    <property type="entry name" value="M48 FAMILY METALLOPEPTIDASE"/>
    <property type="match status" value="1"/>
</dbReference>
<dbReference type="AlphaFoldDB" id="A0A934RNM2"/>
<keyword evidence="10" id="KW-1185">Reference proteome</keyword>
<evidence type="ECO:0000256" key="5">
    <source>
        <dbReference type="ARBA" id="ARBA00023049"/>
    </source>
</evidence>
<dbReference type="EMBL" id="JAENIO010000002">
    <property type="protein sequence ID" value="MBK1832706.1"/>
    <property type="molecule type" value="Genomic_DNA"/>
</dbReference>
<evidence type="ECO:0000256" key="2">
    <source>
        <dbReference type="ARBA" id="ARBA00022723"/>
    </source>
</evidence>
<evidence type="ECO:0000256" key="7">
    <source>
        <dbReference type="SAM" id="SignalP"/>
    </source>
</evidence>
<keyword evidence="1 6" id="KW-0645">Protease</keyword>
<keyword evidence="5 6" id="KW-0482">Metalloprotease</keyword>
<gene>
    <name evidence="9" type="ORF">JIN78_01420</name>
</gene>
<sequence>MNFRRILPLALPLAILSCAAPSALGPDGSVQIRQSSPSLVTEGATAFRTLKNQNRLSTNDAYRDQVNRVAARLTRVIDLPGAQWEFVVFEDATPNAFALPGGKVGINSGLFQITRNDAGLATVLAHEIAHVTSNHADARIRNQSTIGLGAAVLGSVLGGENANSATELLSSAGNIAFGLTFSRSQELEADRIGTIFMARAGYDPAEAIAMWQRFAYYNNARGSQGAEFLRTHPLNETRISALREFLPIARREYRP</sequence>
<feature type="chain" id="PRO_5037529683" evidence="7">
    <location>
        <begin position="20"/>
        <end position="255"/>
    </location>
</feature>
<reference evidence="9" key="1">
    <citation type="submission" date="2021-01" db="EMBL/GenBank/DDBJ databases">
        <title>Modified the classification status of verrucomicrobia.</title>
        <authorList>
            <person name="Feng X."/>
        </authorList>
    </citation>
    <scope>NUCLEOTIDE SEQUENCE</scope>
    <source>
        <strain evidence="9">KCTC 12986</strain>
    </source>
</reference>
<dbReference type="GO" id="GO:0051603">
    <property type="term" value="P:proteolysis involved in protein catabolic process"/>
    <property type="evidence" value="ECO:0007669"/>
    <property type="project" value="TreeGrafter"/>
</dbReference>
<evidence type="ECO:0000313" key="9">
    <source>
        <dbReference type="EMBL" id="MBK1832706.1"/>
    </source>
</evidence>
<dbReference type="CDD" id="cd07331">
    <property type="entry name" value="M48C_Oma1_like"/>
    <property type="match status" value="1"/>
</dbReference>
<feature type="domain" description="Peptidase M48" evidence="8">
    <location>
        <begin position="64"/>
        <end position="244"/>
    </location>
</feature>
<evidence type="ECO:0000256" key="3">
    <source>
        <dbReference type="ARBA" id="ARBA00022801"/>
    </source>
</evidence>
<keyword evidence="4 6" id="KW-0862">Zinc</keyword>
<comment type="similarity">
    <text evidence="6">Belongs to the peptidase M48 family.</text>
</comment>
<dbReference type="InterPro" id="IPR001915">
    <property type="entry name" value="Peptidase_M48"/>
</dbReference>
<protein>
    <submittedName>
        <fullName evidence="9">M48 family metallopeptidase</fullName>
    </submittedName>
</protein>
<dbReference type="Pfam" id="PF01435">
    <property type="entry name" value="Peptidase_M48"/>
    <property type="match status" value="1"/>
</dbReference>
<organism evidence="9 10">
    <name type="scientific">Roseibacillus ishigakijimensis</name>
    <dbReference type="NCBI Taxonomy" id="454146"/>
    <lineage>
        <taxon>Bacteria</taxon>
        <taxon>Pseudomonadati</taxon>
        <taxon>Verrucomicrobiota</taxon>
        <taxon>Verrucomicrobiia</taxon>
        <taxon>Verrucomicrobiales</taxon>
        <taxon>Verrucomicrobiaceae</taxon>
        <taxon>Roseibacillus</taxon>
    </lineage>
</organism>
<comment type="cofactor">
    <cofactor evidence="6">
        <name>Zn(2+)</name>
        <dbReference type="ChEBI" id="CHEBI:29105"/>
    </cofactor>
    <text evidence="6">Binds 1 zinc ion per subunit.</text>
</comment>
<dbReference type="Proteomes" id="UP000604083">
    <property type="component" value="Unassembled WGS sequence"/>
</dbReference>
<accession>A0A934RNM2</accession>